<feature type="domain" description="DRBM" evidence="5">
    <location>
        <begin position="202"/>
        <end position="270"/>
    </location>
</feature>
<dbReference type="SUPFAM" id="SSF54768">
    <property type="entry name" value="dsRNA-binding domain-like"/>
    <property type="match status" value="3"/>
</dbReference>
<feature type="domain" description="DRBM" evidence="5">
    <location>
        <begin position="126"/>
        <end position="194"/>
    </location>
</feature>
<dbReference type="eggNOG" id="ENOG502QTBA">
    <property type="taxonomic scope" value="Eukaryota"/>
</dbReference>
<keyword evidence="7" id="KW-1185">Reference proteome</keyword>
<evidence type="ECO:0000256" key="3">
    <source>
        <dbReference type="PROSITE-ProRule" id="PRU00266"/>
    </source>
</evidence>
<evidence type="ECO:0000259" key="5">
    <source>
        <dbReference type="PROSITE" id="PS50137"/>
    </source>
</evidence>
<evidence type="ECO:0000313" key="7">
    <source>
        <dbReference type="Proteomes" id="UP000030645"/>
    </source>
</evidence>
<feature type="region of interest" description="Disordered" evidence="4">
    <location>
        <begin position="48"/>
        <end position="82"/>
    </location>
</feature>
<gene>
    <name evidence="6" type="ORF">L484_009362</name>
</gene>
<evidence type="ECO:0000256" key="1">
    <source>
        <dbReference type="ARBA" id="ARBA00022737"/>
    </source>
</evidence>
<evidence type="ECO:0000256" key="2">
    <source>
        <dbReference type="ARBA" id="ARBA00022884"/>
    </source>
</evidence>
<feature type="region of interest" description="Disordered" evidence="4">
    <location>
        <begin position="386"/>
        <end position="413"/>
    </location>
</feature>
<keyword evidence="1" id="KW-0677">Repeat</keyword>
<feature type="compositionally biased region" description="Polar residues" evidence="4">
    <location>
        <begin position="48"/>
        <end position="61"/>
    </location>
</feature>
<keyword evidence="2 3" id="KW-0694">RNA-binding</keyword>
<dbReference type="InterPro" id="IPR014720">
    <property type="entry name" value="dsRBD_dom"/>
</dbReference>
<dbReference type="AlphaFoldDB" id="W9RGH4"/>
<evidence type="ECO:0000313" key="6">
    <source>
        <dbReference type="EMBL" id="EXB73284.1"/>
    </source>
</evidence>
<feature type="compositionally biased region" description="Polar residues" evidence="4">
    <location>
        <begin position="70"/>
        <end position="82"/>
    </location>
</feature>
<sequence>MYKAKLQELCQKKKWGLPKYSCMKCGPDHQPRFGASVSVNASSFDSLTPCKSSKQALNRSEPSPRGPITEESSQNLDAKSNVSAVKNDPSIPFIKPNKGCPKDIETPQSLKIQSDAATVIDDIHCQYKIQLQKYAQRKNIGLPSYSIECGGAHASCFKAKVLVGEHIFESLKFFNTSKEAENSAAKAAIMSLLIDNFQKASPYKNRLQELAQEECFCMPLYKTTNYGAPHKPIFKSTVELEGEIFHGKAASSKKQAELDAASVAYVALMERASNRIAASSTSLDLKGRVPKSTPGVGNLEHESQLAPYPAQTYVKDVKENNGIYLHSIALHSFHMIFSNDLHNIDQCSHDKFYEAVLEEGLSSNSVLRTEESSSLLATNNAEKPSSCFESAASSSTESLASPPMLKSKTRDKTTGVTPSYLLCNKVRVYQEFPNHAFPKGITVMPIGNHNWVAISLEFPNEKKQLTE</sequence>
<dbReference type="PANTHER" id="PTHR46031:SF16">
    <property type="entry name" value="DOUBLE-STRANDED RNA-BINDING PROTEIN 4"/>
    <property type="match status" value="1"/>
</dbReference>
<name>W9RGH4_9ROSA</name>
<dbReference type="SMART" id="SM00358">
    <property type="entry name" value="DSRM"/>
    <property type="match status" value="3"/>
</dbReference>
<dbReference type="EMBL" id="KE344637">
    <property type="protein sequence ID" value="EXB73284.1"/>
    <property type="molecule type" value="Genomic_DNA"/>
</dbReference>
<dbReference type="PROSITE" id="PS50137">
    <property type="entry name" value="DS_RBD"/>
    <property type="match status" value="2"/>
</dbReference>
<proteinExistence type="predicted"/>
<accession>W9RGH4</accession>
<dbReference type="Proteomes" id="UP000030645">
    <property type="component" value="Unassembled WGS sequence"/>
</dbReference>
<evidence type="ECO:0000256" key="4">
    <source>
        <dbReference type="SAM" id="MobiDB-lite"/>
    </source>
</evidence>
<dbReference type="Gene3D" id="3.30.160.20">
    <property type="match status" value="3"/>
</dbReference>
<dbReference type="Pfam" id="PF00035">
    <property type="entry name" value="dsrm"/>
    <property type="match status" value="3"/>
</dbReference>
<protein>
    <submittedName>
        <fullName evidence="6">Double-stranded RNA-binding protein 1</fullName>
    </submittedName>
</protein>
<dbReference type="PANTHER" id="PTHR46031">
    <property type="match status" value="1"/>
</dbReference>
<dbReference type="GO" id="GO:0003723">
    <property type="term" value="F:RNA binding"/>
    <property type="evidence" value="ECO:0007669"/>
    <property type="project" value="UniProtKB-UniRule"/>
</dbReference>
<reference evidence="7" key="1">
    <citation type="submission" date="2013-01" db="EMBL/GenBank/DDBJ databases">
        <title>Draft Genome Sequence of a Mulberry Tree, Morus notabilis C.K. Schneid.</title>
        <authorList>
            <person name="He N."/>
            <person name="Zhao S."/>
        </authorList>
    </citation>
    <scope>NUCLEOTIDE SEQUENCE</scope>
</reference>
<feature type="compositionally biased region" description="Low complexity" evidence="4">
    <location>
        <begin position="386"/>
        <end position="403"/>
    </location>
</feature>
<organism evidence="6 7">
    <name type="scientific">Morus notabilis</name>
    <dbReference type="NCBI Taxonomy" id="981085"/>
    <lineage>
        <taxon>Eukaryota</taxon>
        <taxon>Viridiplantae</taxon>
        <taxon>Streptophyta</taxon>
        <taxon>Embryophyta</taxon>
        <taxon>Tracheophyta</taxon>
        <taxon>Spermatophyta</taxon>
        <taxon>Magnoliopsida</taxon>
        <taxon>eudicotyledons</taxon>
        <taxon>Gunneridae</taxon>
        <taxon>Pentapetalae</taxon>
        <taxon>rosids</taxon>
        <taxon>fabids</taxon>
        <taxon>Rosales</taxon>
        <taxon>Moraceae</taxon>
        <taxon>Moreae</taxon>
        <taxon>Morus</taxon>
    </lineage>
</organism>